<comment type="similarity">
    <text evidence="1">Belongs to the sulfatase family.</text>
</comment>
<evidence type="ECO:0000259" key="5">
    <source>
        <dbReference type="Pfam" id="PF00884"/>
    </source>
</evidence>
<dbReference type="SUPFAM" id="SSF53649">
    <property type="entry name" value="Alkaline phosphatase-like"/>
    <property type="match status" value="1"/>
</dbReference>
<dbReference type="InterPro" id="IPR050738">
    <property type="entry name" value="Sulfatase"/>
</dbReference>
<dbReference type="GO" id="GO:0004065">
    <property type="term" value="F:arylsulfatase activity"/>
    <property type="evidence" value="ECO:0007669"/>
    <property type="project" value="TreeGrafter"/>
</dbReference>
<dbReference type="PANTHER" id="PTHR42693">
    <property type="entry name" value="ARYLSULFATASE FAMILY MEMBER"/>
    <property type="match status" value="1"/>
</dbReference>
<evidence type="ECO:0000256" key="3">
    <source>
        <dbReference type="ARBA" id="ARBA00022801"/>
    </source>
</evidence>
<dbReference type="PANTHER" id="PTHR42693:SF33">
    <property type="entry name" value="ARYLSULFATASE"/>
    <property type="match status" value="1"/>
</dbReference>
<accession>A0A382HAR0</accession>
<sequence length="158" mass="17577">MKSLLRILLGALFLCAFSSMAAKVPRPNIILIMCDDMGWSDIGCYGGEVQTPTLDRLAHEGMRFTQFYNNAKCTTTRASILTGLYPRRGKGGLLRTNMVTLGEAMKLAGYQTSLSGKWHLGSGETTHPFNRGFDEYYGLLDGCCNFFDPKQRDPKYKG</sequence>
<dbReference type="AlphaFoldDB" id="A0A382HAR0"/>
<dbReference type="Gene3D" id="3.40.720.10">
    <property type="entry name" value="Alkaline Phosphatase, subunit A"/>
    <property type="match status" value="1"/>
</dbReference>
<organism evidence="6">
    <name type="scientific">marine metagenome</name>
    <dbReference type="NCBI Taxonomy" id="408172"/>
    <lineage>
        <taxon>unclassified sequences</taxon>
        <taxon>metagenomes</taxon>
        <taxon>ecological metagenomes</taxon>
    </lineage>
</organism>
<feature type="domain" description="Sulfatase N-terminal" evidence="5">
    <location>
        <begin position="27"/>
        <end position="150"/>
    </location>
</feature>
<reference evidence="6" key="1">
    <citation type="submission" date="2018-05" db="EMBL/GenBank/DDBJ databases">
        <authorList>
            <person name="Lanie J.A."/>
            <person name="Ng W.-L."/>
            <person name="Kazmierczak K.M."/>
            <person name="Andrzejewski T.M."/>
            <person name="Davidsen T.M."/>
            <person name="Wayne K.J."/>
            <person name="Tettelin H."/>
            <person name="Glass J.I."/>
            <person name="Rusch D."/>
            <person name="Podicherti R."/>
            <person name="Tsui H.-C.T."/>
            <person name="Winkler M.E."/>
        </authorList>
    </citation>
    <scope>NUCLEOTIDE SEQUENCE</scope>
</reference>
<proteinExistence type="inferred from homology"/>
<dbReference type="InterPro" id="IPR017850">
    <property type="entry name" value="Alkaline_phosphatase_core_sf"/>
</dbReference>
<keyword evidence="3" id="KW-0378">Hydrolase</keyword>
<gene>
    <name evidence="6" type="ORF">METZ01_LOCUS236415</name>
</gene>
<name>A0A382HAR0_9ZZZZ</name>
<dbReference type="InterPro" id="IPR024607">
    <property type="entry name" value="Sulfatase_CS"/>
</dbReference>
<dbReference type="EMBL" id="UINC01059776">
    <property type="protein sequence ID" value="SVB83561.1"/>
    <property type="molecule type" value="Genomic_DNA"/>
</dbReference>
<evidence type="ECO:0000256" key="1">
    <source>
        <dbReference type="ARBA" id="ARBA00008779"/>
    </source>
</evidence>
<keyword evidence="2" id="KW-0479">Metal-binding</keyword>
<keyword evidence="4" id="KW-0106">Calcium</keyword>
<protein>
    <recommendedName>
        <fullName evidence="5">Sulfatase N-terminal domain-containing protein</fullName>
    </recommendedName>
</protein>
<evidence type="ECO:0000256" key="2">
    <source>
        <dbReference type="ARBA" id="ARBA00022723"/>
    </source>
</evidence>
<feature type="non-terminal residue" evidence="6">
    <location>
        <position position="158"/>
    </location>
</feature>
<dbReference type="PROSITE" id="PS00149">
    <property type="entry name" value="SULFATASE_2"/>
    <property type="match status" value="1"/>
</dbReference>
<dbReference type="GO" id="GO:0046872">
    <property type="term" value="F:metal ion binding"/>
    <property type="evidence" value="ECO:0007669"/>
    <property type="project" value="UniProtKB-KW"/>
</dbReference>
<dbReference type="Pfam" id="PF00884">
    <property type="entry name" value="Sulfatase"/>
    <property type="match status" value="1"/>
</dbReference>
<evidence type="ECO:0000313" key="6">
    <source>
        <dbReference type="EMBL" id="SVB83561.1"/>
    </source>
</evidence>
<evidence type="ECO:0000256" key="4">
    <source>
        <dbReference type="ARBA" id="ARBA00022837"/>
    </source>
</evidence>
<dbReference type="InterPro" id="IPR000917">
    <property type="entry name" value="Sulfatase_N"/>
</dbReference>